<evidence type="ECO:0000256" key="5">
    <source>
        <dbReference type="SAM" id="Coils"/>
    </source>
</evidence>
<evidence type="ECO:0000256" key="7">
    <source>
        <dbReference type="SAM" id="SignalP"/>
    </source>
</evidence>
<dbReference type="SUPFAM" id="SSF53807">
    <property type="entry name" value="Helical backbone' metal receptor"/>
    <property type="match status" value="1"/>
</dbReference>
<reference evidence="8 9" key="1">
    <citation type="submission" date="2023-02" db="EMBL/GenBank/DDBJ databases">
        <title>Study of novel species of the Microbacterium genus.</title>
        <authorList>
            <person name="Arroyo-Herrera I."/>
            <person name="Roman-Ponce B."/>
            <person name="Vasquez-Murrieta M.S."/>
        </authorList>
    </citation>
    <scope>NUCLEOTIDE SEQUENCE [LARGE SCALE GENOMIC DNA]</scope>
    <source>
        <strain evidence="8 9">NE1TT3</strain>
    </source>
</reference>
<accession>A0ABT5SEX8</accession>
<name>A0ABT5SEX8_9MICO</name>
<dbReference type="PANTHER" id="PTHR42953">
    <property type="entry name" value="HIGH-AFFINITY ZINC UPTAKE SYSTEM PROTEIN ZNUA-RELATED"/>
    <property type="match status" value="1"/>
</dbReference>
<organism evidence="8 9">
    <name type="scientific">Microbacterium thalli</name>
    <dbReference type="NCBI Taxonomy" id="3027921"/>
    <lineage>
        <taxon>Bacteria</taxon>
        <taxon>Bacillati</taxon>
        <taxon>Actinomycetota</taxon>
        <taxon>Actinomycetes</taxon>
        <taxon>Micrococcales</taxon>
        <taxon>Microbacteriaceae</taxon>
        <taxon>Microbacterium</taxon>
    </lineage>
</organism>
<dbReference type="Proteomes" id="UP001218170">
    <property type="component" value="Unassembled WGS sequence"/>
</dbReference>
<comment type="caution">
    <text evidence="8">The sequence shown here is derived from an EMBL/GenBank/DDBJ whole genome shotgun (WGS) entry which is preliminary data.</text>
</comment>
<protein>
    <submittedName>
        <fullName evidence="8">Zinc ABC transporter substrate-binding protein</fullName>
    </submittedName>
</protein>
<sequence length="357" mass="37024">MTRRLLPAAALVAAASLTLAGCAGTAAPGASGSSEGGDTLSIVASTNVYGSLAAEVGGDAVEVTSIITSLAQDPHSYEASARDQLTVSEADLIIENGGGYDAFIDGLIDASGTKAPVLTAVEYAHDYPGADGHGHDDHAGGEHADETPAAADATPADDHAGEEHADEHAEEDGHDHAGHDHIEGFNEHVWYDPHTIAHLVEDIAHELGELDAERAETFETNAAALIERIEGLETSLEAISAEHAGQKIFVTEPVPVYLAAAAGLEDATPAAFSEAVEEGQDVPPATLLEAQQTLRSGDVRLVIVNAQTGGAETTEMTRLADELGIPVLEFSELMPDDVDYVAWMQQNIDEMSGALAG</sequence>
<keyword evidence="4 7" id="KW-0732">Signal</keyword>
<feature type="signal peptide" evidence="7">
    <location>
        <begin position="1"/>
        <end position="20"/>
    </location>
</feature>
<feature type="chain" id="PRO_5045800812" evidence="7">
    <location>
        <begin position="21"/>
        <end position="357"/>
    </location>
</feature>
<keyword evidence="5" id="KW-0175">Coiled coil</keyword>
<evidence type="ECO:0000313" key="8">
    <source>
        <dbReference type="EMBL" id="MDD7960766.1"/>
    </source>
</evidence>
<proteinExistence type="predicted"/>
<feature type="region of interest" description="Disordered" evidence="6">
    <location>
        <begin position="128"/>
        <end position="181"/>
    </location>
</feature>
<keyword evidence="3" id="KW-0479">Metal-binding</keyword>
<feature type="coiled-coil region" evidence="5">
    <location>
        <begin position="215"/>
        <end position="242"/>
    </location>
</feature>
<evidence type="ECO:0000256" key="4">
    <source>
        <dbReference type="ARBA" id="ARBA00022729"/>
    </source>
</evidence>
<keyword evidence="9" id="KW-1185">Reference proteome</keyword>
<gene>
    <name evidence="8" type="ORF">PUW80_00210</name>
</gene>
<keyword evidence="2" id="KW-0813">Transport</keyword>
<evidence type="ECO:0000256" key="2">
    <source>
        <dbReference type="ARBA" id="ARBA00022448"/>
    </source>
</evidence>
<evidence type="ECO:0000256" key="1">
    <source>
        <dbReference type="ARBA" id="ARBA00004196"/>
    </source>
</evidence>
<evidence type="ECO:0000313" key="9">
    <source>
        <dbReference type="Proteomes" id="UP001218170"/>
    </source>
</evidence>
<dbReference type="EMBL" id="JAQZCI010000001">
    <property type="protein sequence ID" value="MDD7960766.1"/>
    <property type="molecule type" value="Genomic_DNA"/>
</dbReference>
<feature type="compositionally biased region" description="Basic and acidic residues" evidence="6">
    <location>
        <begin position="132"/>
        <end position="146"/>
    </location>
</feature>
<dbReference type="RefSeq" id="WP_274263558.1">
    <property type="nucleotide sequence ID" value="NZ_JAQZCI010000001.1"/>
</dbReference>
<dbReference type="PROSITE" id="PS51257">
    <property type="entry name" value="PROKAR_LIPOPROTEIN"/>
    <property type="match status" value="1"/>
</dbReference>
<dbReference type="Gene3D" id="3.40.50.1980">
    <property type="entry name" value="Nitrogenase molybdenum iron protein domain"/>
    <property type="match status" value="2"/>
</dbReference>
<evidence type="ECO:0000256" key="3">
    <source>
        <dbReference type="ARBA" id="ARBA00022723"/>
    </source>
</evidence>
<evidence type="ECO:0000256" key="6">
    <source>
        <dbReference type="SAM" id="MobiDB-lite"/>
    </source>
</evidence>
<feature type="compositionally biased region" description="Basic and acidic residues" evidence="6">
    <location>
        <begin position="156"/>
        <end position="181"/>
    </location>
</feature>
<dbReference type="InterPro" id="IPR050492">
    <property type="entry name" value="Bact_metal-bind_prot9"/>
</dbReference>
<dbReference type="PANTHER" id="PTHR42953:SF1">
    <property type="entry name" value="METAL-BINDING PROTEIN HI_0362-RELATED"/>
    <property type="match status" value="1"/>
</dbReference>
<dbReference type="InterPro" id="IPR006127">
    <property type="entry name" value="ZnuA-like"/>
</dbReference>
<comment type="subcellular location">
    <subcellularLocation>
        <location evidence="1">Cell envelope</location>
    </subcellularLocation>
</comment>
<dbReference type="Pfam" id="PF01297">
    <property type="entry name" value="ZnuA"/>
    <property type="match status" value="1"/>
</dbReference>